<dbReference type="SUPFAM" id="SSF46894">
    <property type="entry name" value="C-terminal effector domain of the bipartite response regulators"/>
    <property type="match status" value="1"/>
</dbReference>
<dbReference type="PANTHER" id="PTHR16305">
    <property type="entry name" value="TESTICULAR SOLUBLE ADENYLYL CYCLASE"/>
    <property type="match status" value="1"/>
</dbReference>
<keyword evidence="5" id="KW-1185">Reference proteome</keyword>
<feature type="domain" description="HTH luxR-type" evidence="3">
    <location>
        <begin position="858"/>
        <end position="921"/>
    </location>
</feature>
<dbReference type="InterPro" id="IPR036388">
    <property type="entry name" value="WH-like_DNA-bd_sf"/>
</dbReference>
<dbReference type="InterPro" id="IPR027417">
    <property type="entry name" value="P-loop_NTPase"/>
</dbReference>
<dbReference type="Proteomes" id="UP001528912">
    <property type="component" value="Unassembled WGS sequence"/>
</dbReference>
<proteinExistence type="predicted"/>
<keyword evidence="2" id="KW-0067">ATP-binding</keyword>
<dbReference type="Pfam" id="PF13191">
    <property type="entry name" value="AAA_16"/>
    <property type="match status" value="1"/>
</dbReference>
<evidence type="ECO:0000256" key="2">
    <source>
        <dbReference type="ARBA" id="ARBA00022840"/>
    </source>
</evidence>
<dbReference type="SUPFAM" id="SSF48452">
    <property type="entry name" value="TPR-like"/>
    <property type="match status" value="1"/>
</dbReference>
<protein>
    <submittedName>
        <fullName evidence="4">AAA family ATPase</fullName>
    </submittedName>
</protein>
<dbReference type="PANTHER" id="PTHR16305:SF35">
    <property type="entry name" value="TRANSCRIPTIONAL ACTIVATOR DOMAIN"/>
    <property type="match status" value="1"/>
</dbReference>
<organism evidence="4 5">
    <name type="scientific">Luteipulveratus flavus</name>
    <dbReference type="NCBI Taxonomy" id="3031728"/>
    <lineage>
        <taxon>Bacteria</taxon>
        <taxon>Bacillati</taxon>
        <taxon>Actinomycetota</taxon>
        <taxon>Actinomycetes</taxon>
        <taxon>Micrococcales</taxon>
        <taxon>Dermacoccaceae</taxon>
        <taxon>Luteipulveratus</taxon>
    </lineage>
</organism>
<dbReference type="InterPro" id="IPR000792">
    <property type="entry name" value="Tscrpt_reg_LuxR_C"/>
</dbReference>
<evidence type="ECO:0000313" key="4">
    <source>
        <dbReference type="EMBL" id="MDF8264159.1"/>
    </source>
</evidence>
<dbReference type="Gene3D" id="1.10.10.10">
    <property type="entry name" value="Winged helix-like DNA-binding domain superfamily/Winged helix DNA-binding domain"/>
    <property type="match status" value="1"/>
</dbReference>
<dbReference type="InterPro" id="IPR041664">
    <property type="entry name" value="AAA_16"/>
</dbReference>
<evidence type="ECO:0000256" key="1">
    <source>
        <dbReference type="ARBA" id="ARBA00022741"/>
    </source>
</evidence>
<comment type="caution">
    <text evidence="4">The sequence shown here is derived from an EMBL/GenBank/DDBJ whole genome shotgun (WGS) entry which is preliminary data.</text>
</comment>
<sequence length="921" mass="96355">MLVGREVEQRAVERLLAGARLGQSRVLVVSGDPGIGKTTLLRRAEQQAEGLRLITVRGVEAEREVAFGGLHQLCTPLLDLLEELPGPQTDALAVALALRRGGVPQRFAVGAALLGLLTRAADDAPVLALVDDAHLLDTPSAQAIAFAARRLVSDPVGVLVAMRPDPASPLVDLPYLTLGPLTLEETGTLLEGLRAPGTSGVAVGRTGAGLTRFHEATGGNPLAVVELADEADRLAAAPPGTVLPLTGTLLAAYSRRVRALDADVQGVLLLAATDSHDVAVLRRACAAQGLDAASLADAERAGLVELDRGRLEFRHPLVRAAVLGAADPPARRAAHTALAAAIEAGPEARGEGRLGRRAWHLAEAAVGPDPDAAGLLVDAARDSGRRGAYGVAAAQWQRAAALTEETDSRSQWLLHAGEQAWLAGGTTDATALVRGALDLARTPPVKAVAMARLGAIEGRCGSLATARDLQLGAARLVESSDPGAATLMLAEAVETCLYLCDTTSGLAAAERLLALRAAGVDPGSQRVADLAAGVALVLGGQAGRGSELVRRGMSHDAACADTDQWQFRWSLVGPLFLREGSTAVRAAMTAAVQRVRESASVGMLPFLLLLIARDQAGSDRWADAEATYTEAVRLARESGHLTDLALALGGLAWLEARRGHDEAARRHAEEGGRLAQVHDAHLASVWAAWALADRAMAAGQIAEATAAYTAVGDLLDGLGVTDPDLSPAPELVECHRLQGDGERAPALADTFLGSAEAKGQPWALARAHRAKALTVDGEQAEEQFAAALACHDRSPDDYESARTRLVLGAWLRRSRRRVDARRPLRAALSTFERLGAAPWADRAAAELEATGDTAVRHGEGATAALTPQERQIAGLLAAGSTTRQAAVALFLSPKTVEYHLRHVYLKLGISSREELRAAMRD</sequence>
<dbReference type="PROSITE" id="PS50043">
    <property type="entry name" value="HTH_LUXR_2"/>
    <property type="match status" value="1"/>
</dbReference>
<evidence type="ECO:0000259" key="3">
    <source>
        <dbReference type="PROSITE" id="PS50043"/>
    </source>
</evidence>
<name>A0ABT6C7W2_9MICO</name>
<dbReference type="Pfam" id="PF00196">
    <property type="entry name" value="GerE"/>
    <property type="match status" value="1"/>
</dbReference>
<dbReference type="PRINTS" id="PR00038">
    <property type="entry name" value="HTHLUXR"/>
</dbReference>
<reference evidence="4 5" key="1">
    <citation type="submission" date="2023-03" db="EMBL/GenBank/DDBJ databases">
        <title>YIM 133296 draft genome.</title>
        <authorList>
            <person name="Xiong L."/>
        </authorList>
    </citation>
    <scope>NUCLEOTIDE SEQUENCE [LARGE SCALE GENOMIC DNA]</scope>
    <source>
        <strain evidence="4 5">YIM 133296</strain>
    </source>
</reference>
<dbReference type="SMART" id="SM00421">
    <property type="entry name" value="HTH_LUXR"/>
    <property type="match status" value="1"/>
</dbReference>
<dbReference type="InterPro" id="IPR011990">
    <property type="entry name" value="TPR-like_helical_dom_sf"/>
</dbReference>
<dbReference type="EMBL" id="JAROAV010000024">
    <property type="protein sequence ID" value="MDF8264159.1"/>
    <property type="molecule type" value="Genomic_DNA"/>
</dbReference>
<dbReference type="SUPFAM" id="SSF52540">
    <property type="entry name" value="P-loop containing nucleoside triphosphate hydrolases"/>
    <property type="match status" value="1"/>
</dbReference>
<keyword evidence="1" id="KW-0547">Nucleotide-binding</keyword>
<accession>A0ABT6C7W2</accession>
<dbReference type="RefSeq" id="WP_277191780.1">
    <property type="nucleotide sequence ID" value="NZ_JAROAV010000024.1"/>
</dbReference>
<gene>
    <name evidence="4" type="ORF">P4R38_07900</name>
</gene>
<evidence type="ECO:0000313" key="5">
    <source>
        <dbReference type="Proteomes" id="UP001528912"/>
    </source>
</evidence>
<dbReference type="Gene3D" id="1.25.40.10">
    <property type="entry name" value="Tetratricopeptide repeat domain"/>
    <property type="match status" value="1"/>
</dbReference>
<dbReference type="CDD" id="cd06170">
    <property type="entry name" value="LuxR_C_like"/>
    <property type="match status" value="1"/>
</dbReference>
<dbReference type="InterPro" id="IPR016032">
    <property type="entry name" value="Sig_transdc_resp-reg_C-effctor"/>
</dbReference>